<dbReference type="EMBL" id="RWGY01000011">
    <property type="protein sequence ID" value="TVU30832.1"/>
    <property type="molecule type" value="Genomic_DNA"/>
</dbReference>
<evidence type="ECO:0000256" key="1">
    <source>
        <dbReference type="ARBA" id="ARBA00005613"/>
    </source>
</evidence>
<organism evidence="6 7">
    <name type="scientific">Eragrostis curvula</name>
    <name type="common">weeping love grass</name>
    <dbReference type="NCBI Taxonomy" id="38414"/>
    <lineage>
        <taxon>Eukaryota</taxon>
        <taxon>Viridiplantae</taxon>
        <taxon>Streptophyta</taxon>
        <taxon>Embryophyta</taxon>
        <taxon>Tracheophyta</taxon>
        <taxon>Spermatophyta</taxon>
        <taxon>Magnoliopsida</taxon>
        <taxon>Liliopsida</taxon>
        <taxon>Poales</taxon>
        <taxon>Poaceae</taxon>
        <taxon>PACMAD clade</taxon>
        <taxon>Chloridoideae</taxon>
        <taxon>Eragrostideae</taxon>
        <taxon>Eragrostidinae</taxon>
        <taxon>Eragrostis</taxon>
    </lineage>
</organism>
<evidence type="ECO:0000256" key="3">
    <source>
        <dbReference type="ARBA" id="ARBA00022833"/>
    </source>
</evidence>
<accession>A0A5J9V3P4</accession>
<keyword evidence="3" id="KW-0862">Zinc</keyword>
<dbReference type="InterPro" id="IPR004910">
    <property type="entry name" value="Yippee/Mis18/Cereblon"/>
</dbReference>
<dbReference type="OrthoDB" id="6407410at2759"/>
<name>A0A5J9V3P4_9POAL</name>
<protein>
    <recommendedName>
        <fullName evidence="4">Protein yippee-like</fullName>
    </recommendedName>
</protein>
<dbReference type="Pfam" id="PF03226">
    <property type="entry name" value="Yippee-Mis18"/>
    <property type="match status" value="1"/>
</dbReference>
<feature type="domain" description="Yippee" evidence="5">
    <location>
        <begin position="17"/>
        <end position="114"/>
    </location>
</feature>
<dbReference type="GO" id="GO:0046872">
    <property type="term" value="F:metal ion binding"/>
    <property type="evidence" value="ECO:0007669"/>
    <property type="project" value="UniProtKB-KW"/>
</dbReference>
<dbReference type="InterPro" id="IPR039058">
    <property type="entry name" value="Yippee_fam"/>
</dbReference>
<evidence type="ECO:0000256" key="2">
    <source>
        <dbReference type="ARBA" id="ARBA00022723"/>
    </source>
</evidence>
<evidence type="ECO:0000256" key="4">
    <source>
        <dbReference type="RuleBase" id="RU110713"/>
    </source>
</evidence>
<reference evidence="6 7" key="1">
    <citation type="journal article" date="2019" name="Sci. Rep.">
        <title>A high-quality genome of Eragrostis curvula grass provides insights into Poaceae evolution and supports new strategies to enhance forage quality.</title>
        <authorList>
            <person name="Carballo J."/>
            <person name="Santos B.A.C.M."/>
            <person name="Zappacosta D."/>
            <person name="Garbus I."/>
            <person name="Selva J.P."/>
            <person name="Gallo C.A."/>
            <person name="Diaz A."/>
            <person name="Albertini E."/>
            <person name="Caccamo M."/>
            <person name="Echenique V."/>
        </authorList>
    </citation>
    <scope>NUCLEOTIDE SEQUENCE [LARGE SCALE GENOMIC DNA]</scope>
    <source>
        <strain evidence="7">cv. Victoria</strain>
        <tissue evidence="6">Leaf</tissue>
    </source>
</reference>
<comment type="caution">
    <text evidence="6">The sequence shown here is derived from an EMBL/GenBank/DDBJ whole genome shotgun (WGS) entry which is preliminary data.</text>
</comment>
<dbReference type="InterPro" id="IPR034751">
    <property type="entry name" value="Yippee"/>
</dbReference>
<comment type="similarity">
    <text evidence="1 4">Belongs to the yippee family.</text>
</comment>
<dbReference type="Proteomes" id="UP000324897">
    <property type="component" value="Chromosome 1"/>
</dbReference>
<sequence length="115" mass="12983">MGLLFVQVLPEDAGGATVLKCRLCRVDAASSGDILSKEFQGRYGRAYLFHHVVNISLGPNEDRNFTTGLHTVNDVYCSCCQQLLGWRYEKAYEESQKYKEGKFILEKAMIGKEAR</sequence>
<gene>
    <name evidence="6" type="ORF">EJB05_22476</name>
</gene>
<dbReference type="PANTHER" id="PTHR13848">
    <property type="entry name" value="PROTEIN YIPPEE-LIKE CG15309-RELATED"/>
    <property type="match status" value="1"/>
</dbReference>
<dbReference type="AlphaFoldDB" id="A0A5J9V3P4"/>
<dbReference type="Gramene" id="TVU30832">
    <property type="protein sequence ID" value="TVU30832"/>
    <property type="gene ID" value="EJB05_22476"/>
</dbReference>
<keyword evidence="7" id="KW-1185">Reference proteome</keyword>
<proteinExistence type="inferred from homology"/>
<keyword evidence="2" id="KW-0479">Metal-binding</keyword>
<evidence type="ECO:0000259" key="5">
    <source>
        <dbReference type="PROSITE" id="PS51792"/>
    </source>
</evidence>
<evidence type="ECO:0000313" key="7">
    <source>
        <dbReference type="Proteomes" id="UP000324897"/>
    </source>
</evidence>
<evidence type="ECO:0000313" key="6">
    <source>
        <dbReference type="EMBL" id="TVU30832.1"/>
    </source>
</evidence>
<dbReference type="PROSITE" id="PS51792">
    <property type="entry name" value="YIPPEE"/>
    <property type="match status" value="1"/>
</dbReference>